<keyword evidence="6" id="KW-1185">Reference proteome</keyword>
<evidence type="ECO:0000313" key="5">
    <source>
        <dbReference type="EMBL" id="TDC35051.1"/>
    </source>
</evidence>
<dbReference type="SUPFAM" id="SSF52768">
    <property type="entry name" value="Arginase/deacetylase"/>
    <property type="match status" value="1"/>
</dbReference>
<organism evidence="5 6">
    <name type="scientific">Kribbella albertanoniae</name>
    <dbReference type="NCBI Taxonomy" id="1266829"/>
    <lineage>
        <taxon>Bacteria</taxon>
        <taxon>Bacillati</taxon>
        <taxon>Actinomycetota</taxon>
        <taxon>Actinomycetes</taxon>
        <taxon>Propionibacteriales</taxon>
        <taxon>Kribbellaceae</taxon>
        <taxon>Kribbella</taxon>
    </lineage>
</organism>
<dbReference type="RefSeq" id="WP_132401062.1">
    <property type="nucleotide sequence ID" value="NZ_SMKA01000004.1"/>
</dbReference>
<keyword evidence="2" id="KW-0378">Hydrolase</keyword>
<evidence type="ECO:0000256" key="4">
    <source>
        <dbReference type="PROSITE-ProRule" id="PRU00742"/>
    </source>
</evidence>
<dbReference type="GO" id="GO:0030145">
    <property type="term" value="F:manganese ion binding"/>
    <property type="evidence" value="ECO:0007669"/>
    <property type="project" value="TreeGrafter"/>
</dbReference>
<evidence type="ECO:0000256" key="1">
    <source>
        <dbReference type="ARBA" id="ARBA00022723"/>
    </source>
</evidence>
<reference evidence="5 6" key="1">
    <citation type="submission" date="2019-03" db="EMBL/GenBank/DDBJ databases">
        <title>Draft genome sequences of novel Actinobacteria.</title>
        <authorList>
            <person name="Sahin N."/>
            <person name="Ay H."/>
            <person name="Saygin H."/>
        </authorList>
    </citation>
    <scope>NUCLEOTIDE SEQUENCE [LARGE SCALE GENOMIC DNA]</scope>
    <source>
        <strain evidence="5 6">JCM 30547</strain>
    </source>
</reference>
<dbReference type="PRINTS" id="PR00116">
    <property type="entry name" value="ARGINASE"/>
</dbReference>
<dbReference type="GO" id="GO:0004053">
    <property type="term" value="F:arginase activity"/>
    <property type="evidence" value="ECO:0007669"/>
    <property type="project" value="TreeGrafter"/>
</dbReference>
<dbReference type="InterPro" id="IPR006035">
    <property type="entry name" value="Ureohydrolase"/>
</dbReference>
<evidence type="ECO:0000256" key="3">
    <source>
        <dbReference type="ARBA" id="ARBA00023211"/>
    </source>
</evidence>
<accession>A0A4R4QH53</accession>
<dbReference type="GO" id="GO:0005737">
    <property type="term" value="C:cytoplasm"/>
    <property type="evidence" value="ECO:0007669"/>
    <property type="project" value="TreeGrafter"/>
</dbReference>
<evidence type="ECO:0000313" key="6">
    <source>
        <dbReference type="Proteomes" id="UP000295075"/>
    </source>
</evidence>
<dbReference type="PIRSF" id="PIRSF036979">
    <property type="entry name" value="Arginase"/>
    <property type="match status" value="1"/>
</dbReference>
<dbReference type="EMBL" id="SMKA01000004">
    <property type="protein sequence ID" value="TDC35051.1"/>
    <property type="molecule type" value="Genomic_DNA"/>
</dbReference>
<dbReference type="Gene3D" id="3.40.800.10">
    <property type="entry name" value="Ureohydrolase domain"/>
    <property type="match status" value="1"/>
</dbReference>
<dbReference type="InterPro" id="IPR023696">
    <property type="entry name" value="Ureohydrolase_dom_sf"/>
</dbReference>
<dbReference type="AlphaFoldDB" id="A0A4R4QH53"/>
<proteinExistence type="inferred from homology"/>
<dbReference type="Pfam" id="PF00491">
    <property type="entry name" value="Arginase"/>
    <property type="match status" value="1"/>
</dbReference>
<dbReference type="OrthoDB" id="9788689at2"/>
<comment type="caution">
    <text evidence="5">The sequence shown here is derived from an EMBL/GenBank/DDBJ whole genome shotgun (WGS) entry which is preliminary data.</text>
</comment>
<evidence type="ECO:0008006" key="7">
    <source>
        <dbReference type="Google" id="ProtNLM"/>
    </source>
</evidence>
<keyword evidence="3" id="KW-0464">Manganese</keyword>
<comment type="similarity">
    <text evidence="4">Belongs to the arginase family.</text>
</comment>
<dbReference type="PANTHER" id="PTHR43782:SF3">
    <property type="entry name" value="ARGINASE"/>
    <property type="match status" value="1"/>
</dbReference>
<evidence type="ECO:0000256" key="2">
    <source>
        <dbReference type="ARBA" id="ARBA00022801"/>
    </source>
</evidence>
<sequence length="299" mass="30975">MLEVVGVPFNSAGSTGGRAGAPAALRRAGLVGRLGAVDRGDLDVGRARPERDAGSRLVAQSALTVMTRSVRGAVRESVGAGQFPLVVGGDCPVLLGALRGAQDVAGRTALLFVDGHEDAWPPRQSTTGEAADCELGFALGRHRTELPADFVAELPELDPRDVVALGPRDADELAGYGVDPLPPAVTLHRDDALTGDAATAISSAVVRDFTARRLPWWLHVDLDVLSTAAFPAVDYPQDGGLGWAELRQITASALQPGCLGMTVTIYNPDLDPAATHAQAVVDYLADTVGHGAPATTAAR</sequence>
<dbReference type="PROSITE" id="PS51409">
    <property type="entry name" value="ARGINASE_2"/>
    <property type="match status" value="1"/>
</dbReference>
<dbReference type="PANTHER" id="PTHR43782">
    <property type="entry name" value="ARGINASE"/>
    <property type="match status" value="1"/>
</dbReference>
<keyword evidence="1" id="KW-0479">Metal-binding</keyword>
<name>A0A4R4QH53_9ACTN</name>
<protein>
    <recommendedName>
        <fullName evidence="7">Arginase family protein</fullName>
    </recommendedName>
</protein>
<dbReference type="Proteomes" id="UP000295075">
    <property type="component" value="Unassembled WGS sequence"/>
</dbReference>
<gene>
    <name evidence="5" type="ORF">E1261_02420</name>
</gene>